<evidence type="ECO:0000313" key="9">
    <source>
        <dbReference type="EMBL" id="KPQ35184.1"/>
    </source>
</evidence>
<keyword evidence="5 6" id="KW-0472">Membrane</keyword>
<comment type="caution">
    <text evidence="9">The sequence shown here is derived from an EMBL/GenBank/DDBJ whole genome shotgun (WGS) entry which is preliminary data.</text>
</comment>
<evidence type="ECO:0000256" key="5">
    <source>
        <dbReference type="ARBA" id="ARBA00023136"/>
    </source>
</evidence>
<evidence type="ECO:0000256" key="3">
    <source>
        <dbReference type="ARBA" id="ARBA00022692"/>
    </source>
</evidence>
<evidence type="ECO:0000259" key="7">
    <source>
        <dbReference type="Pfam" id="PF03772"/>
    </source>
</evidence>
<dbReference type="AlphaFoldDB" id="A0A0P7YWE9"/>
<feature type="transmembrane region" description="Helical" evidence="6">
    <location>
        <begin position="359"/>
        <end position="378"/>
    </location>
</feature>
<organism evidence="9 10">
    <name type="scientific">Phormidesmis priestleyi Ana</name>
    <dbReference type="NCBI Taxonomy" id="1666911"/>
    <lineage>
        <taxon>Bacteria</taxon>
        <taxon>Bacillati</taxon>
        <taxon>Cyanobacteriota</taxon>
        <taxon>Cyanophyceae</taxon>
        <taxon>Leptolyngbyales</taxon>
        <taxon>Leptolyngbyaceae</taxon>
        <taxon>Phormidesmis</taxon>
    </lineage>
</organism>
<dbReference type="InterPro" id="IPR004477">
    <property type="entry name" value="ComEC_N"/>
</dbReference>
<feature type="domain" description="ComEC/Rec2-related protein" evidence="7">
    <location>
        <begin position="239"/>
        <end position="500"/>
    </location>
</feature>
<dbReference type="Pfam" id="PF13567">
    <property type="entry name" value="DUF4131"/>
    <property type="match status" value="1"/>
</dbReference>
<feature type="transmembrane region" description="Helical" evidence="6">
    <location>
        <begin position="413"/>
        <end position="434"/>
    </location>
</feature>
<dbReference type="InterPro" id="IPR052159">
    <property type="entry name" value="Competence_DNA_uptake"/>
</dbReference>
<evidence type="ECO:0000256" key="6">
    <source>
        <dbReference type="SAM" id="Phobius"/>
    </source>
</evidence>
<feature type="transmembrane region" description="Helical" evidence="6">
    <location>
        <begin position="289"/>
        <end position="304"/>
    </location>
</feature>
<dbReference type="STRING" id="1666911.HLUCCA11_12250"/>
<sequence length="512" mass="55701">MASWGLLLISLAYLIGLLATGITDAMILNTVSVAGCIVLVLSGMAGFLLPRLWCMGPTAKQWWIAGLVGLIGASYCVLKEPQPAANDISHFVSRQERVLLGRVLQMPQTTRQKKGRFFFEAEMVRGIGTENSLEAPQKVSGKVYVTAPLVPSQKLYPGQLIELKGMIESVEDTRETAKSSFGDYLAKQHCFAKFRSHWVEFLPDQQPPRWALWRLRERIVKAQGRWLGEPAGNLLSAMTLGRKAVDLPYDVRDNFIQAGLAHTLAASGFHVSLLLGLVLGMLRAQEPRVQAGCALLALGMYVGLTGLQPSVVRASVMGVGALMGLVMQQKVKPLGCLLMAVNIMLLCNPQWVWDVGFQLSAMATLGLIVTVPWLMKVLEWLPTNVATVLAVPMAAYFWTIPLQLYYFEALPSYSILLNGIATPLVILISVGGFISAIASALVPITGSAIAANLYYPIHLLIGLVEGFNQIPGNSLEMKGFGVWSVVASYGVYGAIALFIGQRQSNLAKMDLR</sequence>
<feature type="domain" description="DUF4131" evidence="8">
    <location>
        <begin position="36"/>
        <end position="198"/>
    </location>
</feature>
<dbReference type="Proteomes" id="UP000050465">
    <property type="component" value="Unassembled WGS sequence"/>
</dbReference>
<dbReference type="Pfam" id="PF03772">
    <property type="entry name" value="Competence"/>
    <property type="match status" value="1"/>
</dbReference>
<dbReference type="PANTHER" id="PTHR30619:SF1">
    <property type="entry name" value="RECOMBINATION PROTEIN 2"/>
    <property type="match status" value="1"/>
</dbReference>
<reference evidence="9 10" key="1">
    <citation type="submission" date="2015-09" db="EMBL/GenBank/DDBJ databases">
        <title>Identification and resolution of microdiversity through metagenomic sequencing of parallel consortia.</title>
        <authorList>
            <person name="Nelson W.C."/>
            <person name="Romine M.F."/>
            <person name="Lindemann S.R."/>
        </authorList>
    </citation>
    <scope>NUCLEOTIDE SEQUENCE [LARGE SCALE GENOMIC DNA]</scope>
    <source>
        <strain evidence="9">Ana</strain>
    </source>
</reference>
<feature type="transmembrane region" description="Helical" evidence="6">
    <location>
        <begin position="260"/>
        <end position="282"/>
    </location>
</feature>
<protein>
    <submittedName>
        <fullName evidence="9">Competence protein ComEC</fullName>
    </submittedName>
</protein>
<evidence type="ECO:0000256" key="4">
    <source>
        <dbReference type="ARBA" id="ARBA00022989"/>
    </source>
</evidence>
<keyword evidence="4 6" id="KW-1133">Transmembrane helix</keyword>
<evidence type="ECO:0000313" key="10">
    <source>
        <dbReference type="Proteomes" id="UP000050465"/>
    </source>
</evidence>
<name>A0A0P7YWE9_9CYAN</name>
<dbReference type="EMBL" id="LJZR01000014">
    <property type="protein sequence ID" value="KPQ35184.1"/>
    <property type="molecule type" value="Genomic_DNA"/>
</dbReference>
<gene>
    <name evidence="9" type="primary">comEC</name>
    <name evidence="9" type="ORF">HLUCCA11_12250</name>
</gene>
<evidence type="ECO:0000256" key="1">
    <source>
        <dbReference type="ARBA" id="ARBA00004651"/>
    </source>
</evidence>
<feature type="transmembrane region" description="Helical" evidence="6">
    <location>
        <begin position="441"/>
        <end position="461"/>
    </location>
</feature>
<comment type="subcellular location">
    <subcellularLocation>
        <location evidence="1">Cell membrane</location>
        <topology evidence="1">Multi-pass membrane protein</topology>
    </subcellularLocation>
</comment>
<evidence type="ECO:0000259" key="8">
    <source>
        <dbReference type="Pfam" id="PF13567"/>
    </source>
</evidence>
<accession>A0A0P7YWE9</accession>
<evidence type="ECO:0000256" key="2">
    <source>
        <dbReference type="ARBA" id="ARBA00022475"/>
    </source>
</evidence>
<dbReference type="NCBIfam" id="TIGR00360">
    <property type="entry name" value="ComEC_N-term"/>
    <property type="match status" value="1"/>
</dbReference>
<dbReference type="InterPro" id="IPR025405">
    <property type="entry name" value="DUF4131"/>
</dbReference>
<keyword evidence="3 6" id="KW-0812">Transmembrane</keyword>
<keyword evidence="2" id="KW-1003">Cell membrane</keyword>
<feature type="transmembrane region" description="Helical" evidence="6">
    <location>
        <begin position="334"/>
        <end position="353"/>
    </location>
</feature>
<dbReference type="GO" id="GO:0005886">
    <property type="term" value="C:plasma membrane"/>
    <property type="evidence" value="ECO:0007669"/>
    <property type="project" value="UniProtKB-SubCell"/>
</dbReference>
<feature type="transmembrane region" description="Helical" evidence="6">
    <location>
        <begin position="481"/>
        <end position="499"/>
    </location>
</feature>
<dbReference type="PANTHER" id="PTHR30619">
    <property type="entry name" value="DNA INTERNALIZATION/COMPETENCE PROTEIN COMEC/REC2"/>
    <property type="match status" value="1"/>
</dbReference>
<feature type="transmembrane region" description="Helical" evidence="6">
    <location>
        <begin position="385"/>
        <end position="407"/>
    </location>
</feature>
<feature type="transmembrane region" description="Helical" evidence="6">
    <location>
        <begin position="31"/>
        <end position="50"/>
    </location>
</feature>
<proteinExistence type="predicted"/>